<evidence type="ECO:0000313" key="11">
    <source>
        <dbReference type="EMBL" id="ADP77576.1"/>
    </source>
</evidence>
<dbReference type="EMBL" id="CP002278">
    <property type="protein sequence ID" value="ADP77576.1"/>
    <property type="molecule type" value="Genomic_DNA"/>
</dbReference>
<keyword evidence="1 10" id="KW-1003">Cell membrane</keyword>
<evidence type="ECO:0000256" key="7">
    <source>
        <dbReference type="ARBA" id="ARBA00022989"/>
    </source>
</evidence>
<organism evidence="11 12">
    <name type="scientific">Methanothermus fervidus (strain ATCC 43054 / DSM 2088 / JCM 10308 / V24 S)</name>
    <dbReference type="NCBI Taxonomy" id="523846"/>
    <lineage>
        <taxon>Archaea</taxon>
        <taxon>Methanobacteriati</taxon>
        <taxon>Methanobacteriota</taxon>
        <taxon>Methanomada group</taxon>
        <taxon>Methanobacteria</taxon>
        <taxon>Methanobacteriales</taxon>
        <taxon>Methanothermaceae</taxon>
        <taxon>Methanothermus</taxon>
    </lineage>
</organism>
<comment type="catalytic activity">
    <reaction evidence="10">
        <text>5-methyl-5,6,7,8-tetrahydromethanopterin + coenzyme M + 2 Na(+)(in) = 5,6,7,8-tetrahydromethanopterin + methyl-coenzyme M + 2 Na(+)(out)</text>
        <dbReference type="Rhea" id="RHEA:53492"/>
        <dbReference type="ChEBI" id="CHEBI:29101"/>
        <dbReference type="ChEBI" id="CHEBI:58103"/>
        <dbReference type="ChEBI" id="CHEBI:58116"/>
        <dbReference type="ChEBI" id="CHEBI:58286"/>
        <dbReference type="ChEBI" id="CHEBI:58319"/>
        <dbReference type="EC" id="7.2.1.4"/>
    </reaction>
</comment>
<protein>
    <recommendedName>
        <fullName evidence="10">Tetrahydromethanopterin S-methyltransferase subunit G</fullName>
        <ecNumber evidence="10">7.2.1.4</ecNumber>
    </recommendedName>
    <alternativeName>
        <fullName evidence="10">N5-methyltetrahydromethanopterin--coenzyme M methyltransferase subunit G</fullName>
    </alternativeName>
</protein>
<comment type="subcellular location">
    <subcellularLocation>
        <location evidence="10">Cell membrane</location>
        <topology evidence="10">Single-pass membrane protein</topology>
    </subcellularLocation>
</comment>
<evidence type="ECO:0000256" key="3">
    <source>
        <dbReference type="ARBA" id="ARBA00022603"/>
    </source>
</evidence>
<dbReference type="OrthoDB" id="147532at2157"/>
<keyword evidence="12" id="KW-1185">Reference proteome</keyword>
<comment type="similarity">
    <text evidence="10">Belongs to the MtrG family.</text>
</comment>
<comment type="subunit">
    <text evidence="10">The complex is composed of 8 subunits; MtrA, MtrB, MtrC, MtrD, MtrE, MtrF, MtrG and MtrH.</text>
</comment>
<evidence type="ECO:0000256" key="1">
    <source>
        <dbReference type="ARBA" id="ARBA00022475"/>
    </source>
</evidence>
<dbReference type="NCBIfam" id="TIGR01149">
    <property type="entry name" value="mtrG"/>
    <property type="match status" value="1"/>
</dbReference>
<keyword evidence="9 10" id="KW-0472">Membrane</keyword>
<evidence type="ECO:0000256" key="9">
    <source>
        <dbReference type="ARBA" id="ARBA00023136"/>
    </source>
</evidence>
<dbReference type="GO" id="GO:0032259">
    <property type="term" value="P:methylation"/>
    <property type="evidence" value="ECO:0007669"/>
    <property type="project" value="UniProtKB-KW"/>
</dbReference>
<evidence type="ECO:0000256" key="8">
    <source>
        <dbReference type="ARBA" id="ARBA00022994"/>
    </source>
</evidence>
<accession>E3GZ44</accession>
<dbReference type="GO" id="GO:0019386">
    <property type="term" value="P:methanogenesis, from carbon dioxide"/>
    <property type="evidence" value="ECO:0007669"/>
    <property type="project" value="UniProtKB-UniRule"/>
</dbReference>
<keyword evidence="3 10" id="KW-0489">Methyltransferase</keyword>
<feature type="transmembrane region" description="Helical" evidence="10">
    <location>
        <begin position="56"/>
        <end position="80"/>
    </location>
</feature>
<evidence type="ECO:0000256" key="10">
    <source>
        <dbReference type="HAMAP-Rule" id="MF_01500"/>
    </source>
</evidence>
<dbReference type="Pfam" id="PF04210">
    <property type="entry name" value="MtrG"/>
    <property type="match status" value="1"/>
</dbReference>
<dbReference type="HAMAP" id="MF_01500">
    <property type="entry name" value="MtrG"/>
    <property type="match status" value="1"/>
</dbReference>
<keyword evidence="5 10" id="KW-0812">Transmembrane</keyword>
<keyword evidence="2 10" id="KW-0554">One-carbon metabolism</keyword>
<dbReference type="AlphaFoldDB" id="E3GZ44"/>
<keyword evidence="7 10" id="KW-1133">Transmembrane helix</keyword>
<keyword evidence="8 10" id="KW-0484">Methanogenesis</keyword>
<dbReference type="PIRSF" id="PIRSF006500">
    <property type="entry name" value="MtrG"/>
    <property type="match status" value="1"/>
</dbReference>
<proteinExistence type="inferred from homology"/>
<dbReference type="GO" id="GO:0006730">
    <property type="term" value="P:one-carbon metabolic process"/>
    <property type="evidence" value="ECO:0007669"/>
    <property type="project" value="UniProtKB-UniRule"/>
</dbReference>
<evidence type="ECO:0000256" key="5">
    <source>
        <dbReference type="ARBA" id="ARBA00022692"/>
    </source>
</evidence>
<name>E3GZ44_METFV</name>
<evidence type="ECO:0000313" key="12">
    <source>
        <dbReference type="Proteomes" id="UP000002315"/>
    </source>
</evidence>
<dbReference type="STRING" id="523846.Mfer_0777"/>
<sequence length="82" mass="9299">MTNNDDEGTTIPRVLVSVDEYNKIDERLDEMEKKVDFAAGEYFERLGQQIGRDIGIAYGVILGIIILIIFFALPAVRLLLRI</sequence>
<comment type="pathway">
    <text evidence="10">One-carbon metabolism; methanogenesis from CO(2); methyl-coenzyme M from 5,10-methylene-5,6,7,8-tetrahydromethanopterin: step 2/2.</text>
</comment>
<dbReference type="HOGENOM" id="CLU_191926_0_0_2"/>
<dbReference type="Proteomes" id="UP000002315">
    <property type="component" value="Chromosome"/>
</dbReference>
<dbReference type="GO" id="GO:0030269">
    <property type="term" value="F:tetrahydromethanopterin S-methyltransferase activity"/>
    <property type="evidence" value="ECO:0007669"/>
    <property type="project" value="UniProtKB-UniRule"/>
</dbReference>
<dbReference type="InterPro" id="IPR005866">
    <property type="entry name" value="THM_MeTrfase_su_G"/>
</dbReference>
<reference evidence="11 12" key="1">
    <citation type="journal article" date="2010" name="Stand. Genomic Sci.">
        <title>Complete genome sequence of Methanothermus fervidus type strain (V24S).</title>
        <authorList>
            <person name="Anderson I."/>
            <person name="Djao O.D."/>
            <person name="Misra M."/>
            <person name="Chertkov O."/>
            <person name="Nolan M."/>
            <person name="Lucas S."/>
            <person name="Lapidus A."/>
            <person name="Del Rio T.G."/>
            <person name="Tice H."/>
            <person name="Cheng J.F."/>
            <person name="Tapia R."/>
            <person name="Han C."/>
            <person name="Goodwin L."/>
            <person name="Pitluck S."/>
            <person name="Liolios K."/>
            <person name="Ivanova N."/>
            <person name="Mavromatis K."/>
            <person name="Mikhailova N."/>
            <person name="Pati A."/>
            <person name="Brambilla E."/>
            <person name="Chen A."/>
            <person name="Palaniappan K."/>
            <person name="Land M."/>
            <person name="Hauser L."/>
            <person name="Chang Y.J."/>
            <person name="Jeffries C.D."/>
            <person name="Sikorski J."/>
            <person name="Spring S."/>
            <person name="Rohde M."/>
            <person name="Eichinger K."/>
            <person name="Huber H."/>
            <person name="Wirth R."/>
            <person name="Goker M."/>
            <person name="Detter J.C."/>
            <person name="Woyke T."/>
            <person name="Bristow J."/>
            <person name="Eisen J.A."/>
            <person name="Markowitz V."/>
            <person name="Hugenholtz P."/>
            <person name="Klenk H.P."/>
            <person name="Kyrpides N.C."/>
        </authorList>
    </citation>
    <scope>NUCLEOTIDE SEQUENCE [LARGE SCALE GENOMIC DNA]</scope>
    <source>
        <strain evidence="12">ATCC 43054 / DSM 2088 / JCM 10308 / V24 S</strain>
    </source>
</reference>
<evidence type="ECO:0000256" key="2">
    <source>
        <dbReference type="ARBA" id="ARBA00022563"/>
    </source>
</evidence>
<gene>
    <name evidence="10" type="primary">mtrG</name>
    <name evidence="11" type="ordered locus">Mfer_0777</name>
</gene>
<dbReference type="EC" id="7.2.1.4" evidence="10"/>
<evidence type="ECO:0000256" key="4">
    <source>
        <dbReference type="ARBA" id="ARBA00022679"/>
    </source>
</evidence>
<dbReference type="GO" id="GO:0005886">
    <property type="term" value="C:plasma membrane"/>
    <property type="evidence" value="ECO:0007669"/>
    <property type="project" value="UniProtKB-SubCell"/>
</dbReference>
<comment type="function">
    <text evidence="10">Part of a complex that catalyzes the formation of methyl-coenzyme M and tetrahydromethanopterin from coenzyme M and methyl-tetrahydromethanopterin. This is an energy-conserving, sodium-ion translocating step.</text>
</comment>
<dbReference type="KEGG" id="mfv:Mfer_0777"/>
<dbReference type="UniPathway" id="UPA00640">
    <property type="reaction ID" value="UER00698"/>
</dbReference>
<evidence type="ECO:0000256" key="6">
    <source>
        <dbReference type="ARBA" id="ARBA00022967"/>
    </source>
</evidence>
<keyword evidence="6 10" id="KW-1278">Translocase</keyword>
<keyword evidence="4 10" id="KW-0808">Transferase</keyword>